<accession>A0A816Y0K8</accession>
<evidence type="ECO:0000313" key="2">
    <source>
        <dbReference type="EMBL" id="CAF2151256.1"/>
    </source>
</evidence>
<feature type="compositionally biased region" description="Low complexity" evidence="1">
    <location>
        <begin position="43"/>
        <end position="62"/>
    </location>
</feature>
<dbReference type="EMBL" id="CAJNRF010013729">
    <property type="protein sequence ID" value="CAF2151256.1"/>
    <property type="molecule type" value="Genomic_DNA"/>
</dbReference>
<name>A0A816Y0K8_9BILA</name>
<reference evidence="2" key="1">
    <citation type="submission" date="2021-02" db="EMBL/GenBank/DDBJ databases">
        <authorList>
            <person name="Nowell W R."/>
        </authorList>
    </citation>
    <scope>NUCLEOTIDE SEQUENCE</scope>
</reference>
<gene>
    <name evidence="2" type="ORF">WKI299_LOCUS30327</name>
</gene>
<feature type="region of interest" description="Disordered" evidence="1">
    <location>
        <begin position="40"/>
        <end position="69"/>
    </location>
</feature>
<organism evidence="2 3">
    <name type="scientific">Rotaria magnacalcarata</name>
    <dbReference type="NCBI Taxonomy" id="392030"/>
    <lineage>
        <taxon>Eukaryota</taxon>
        <taxon>Metazoa</taxon>
        <taxon>Spiralia</taxon>
        <taxon>Gnathifera</taxon>
        <taxon>Rotifera</taxon>
        <taxon>Eurotatoria</taxon>
        <taxon>Bdelloidea</taxon>
        <taxon>Philodinida</taxon>
        <taxon>Philodinidae</taxon>
        <taxon>Rotaria</taxon>
    </lineage>
</organism>
<protein>
    <submittedName>
        <fullName evidence="2">Uncharacterized protein</fullName>
    </submittedName>
</protein>
<dbReference type="Proteomes" id="UP000663856">
    <property type="component" value="Unassembled WGS sequence"/>
</dbReference>
<evidence type="ECO:0000313" key="3">
    <source>
        <dbReference type="Proteomes" id="UP000663856"/>
    </source>
</evidence>
<dbReference type="AlphaFoldDB" id="A0A816Y0K8"/>
<evidence type="ECO:0000256" key="1">
    <source>
        <dbReference type="SAM" id="MobiDB-lite"/>
    </source>
</evidence>
<sequence length="69" mass="7338">MANLVTNLGGQEGGQIGLDTLLQAELSSNNPNLIDSLRRNMTNASQPNRNNNSAPNSDNQSDLNRPSSS</sequence>
<comment type="caution">
    <text evidence="2">The sequence shown here is derived from an EMBL/GenBank/DDBJ whole genome shotgun (WGS) entry which is preliminary data.</text>
</comment>
<proteinExistence type="predicted"/>